<sequence>MVLVDGVGTAFFLRATFELAPLEYVPVPSAAYSFALTEWAGEKSSLIFYPTTELSLAYEEVGGGRHLINAPMTSLLIGANALVLLIVTTALITCKRIAKSAKSLREREAAGKSSRSLDSSTRMPEEDSIVESTQKEDLSPGDSLRLPMNMKKKAQMNVKKTRIESGSSTDVIVVPLGKAQNAVVTRNNMTKPERRKRDQSRTSRRDSQKKVKFREGNRKRMTGKTALVMKPASIDERSESREENASEKSWKI</sequence>
<keyword evidence="2" id="KW-1133">Transmembrane helix</keyword>
<keyword evidence="2" id="KW-0812">Transmembrane</keyword>
<proteinExistence type="predicted"/>
<evidence type="ECO:0000313" key="4">
    <source>
        <dbReference type="Proteomes" id="UP001303046"/>
    </source>
</evidence>
<feature type="compositionally biased region" description="Basic and acidic residues" evidence="1">
    <location>
        <begin position="233"/>
        <end position="252"/>
    </location>
</feature>
<feature type="region of interest" description="Disordered" evidence="1">
    <location>
        <begin position="182"/>
        <end position="252"/>
    </location>
</feature>
<dbReference type="EMBL" id="JAVFWL010000005">
    <property type="protein sequence ID" value="KAK6754149.1"/>
    <property type="molecule type" value="Genomic_DNA"/>
</dbReference>
<evidence type="ECO:0000256" key="1">
    <source>
        <dbReference type="SAM" id="MobiDB-lite"/>
    </source>
</evidence>
<gene>
    <name evidence="3" type="primary">Necator_chrV.g18050</name>
    <name evidence="3" type="ORF">RB195_013260</name>
</gene>
<feature type="region of interest" description="Disordered" evidence="1">
    <location>
        <begin position="108"/>
        <end position="162"/>
    </location>
</feature>
<protein>
    <submittedName>
        <fullName evidence="3">Uncharacterized protein</fullName>
    </submittedName>
</protein>
<name>A0ABR1DUS8_NECAM</name>
<organism evidence="3 4">
    <name type="scientific">Necator americanus</name>
    <name type="common">Human hookworm</name>
    <dbReference type="NCBI Taxonomy" id="51031"/>
    <lineage>
        <taxon>Eukaryota</taxon>
        <taxon>Metazoa</taxon>
        <taxon>Ecdysozoa</taxon>
        <taxon>Nematoda</taxon>
        <taxon>Chromadorea</taxon>
        <taxon>Rhabditida</taxon>
        <taxon>Rhabditina</taxon>
        <taxon>Rhabditomorpha</taxon>
        <taxon>Strongyloidea</taxon>
        <taxon>Ancylostomatidae</taxon>
        <taxon>Bunostominae</taxon>
        <taxon>Necator</taxon>
    </lineage>
</organism>
<keyword evidence="2" id="KW-0472">Membrane</keyword>
<feature type="compositionally biased region" description="Basic and acidic residues" evidence="1">
    <location>
        <begin position="191"/>
        <end position="218"/>
    </location>
</feature>
<keyword evidence="4" id="KW-1185">Reference proteome</keyword>
<evidence type="ECO:0000313" key="3">
    <source>
        <dbReference type="EMBL" id="KAK6754149.1"/>
    </source>
</evidence>
<feature type="transmembrane region" description="Helical" evidence="2">
    <location>
        <begin position="75"/>
        <end position="94"/>
    </location>
</feature>
<reference evidence="3 4" key="1">
    <citation type="submission" date="2023-08" db="EMBL/GenBank/DDBJ databases">
        <title>A Necator americanus chromosomal reference genome.</title>
        <authorList>
            <person name="Ilik V."/>
            <person name="Petrzelkova K.J."/>
            <person name="Pardy F."/>
            <person name="Fuh T."/>
            <person name="Niatou-Singa F.S."/>
            <person name="Gouil Q."/>
            <person name="Baker L."/>
            <person name="Ritchie M.E."/>
            <person name="Jex A.R."/>
            <person name="Gazzola D."/>
            <person name="Li H."/>
            <person name="Toshio Fujiwara R."/>
            <person name="Zhan B."/>
            <person name="Aroian R.V."/>
            <person name="Pafco B."/>
            <person name="Schwarz E.M."/>
        </authorList>
    </citation>
    <scope>NUCLEOTIDE SEQUENCE [LARGE SCALE GENOMIC DNA]</scope>
    <source>
        <strain evidence="3 4">Aroian</strain>
        <tissue evidence="3">Whole animal</tissue>
    </source>
</reference>
<feature type="compositionally biased region" description="Polar residues" evidence="1">
    <location>
        <begin position="113"/>
        <end position="122"/>
    </location>
</feature>
<accession>A0ABR1DUS8</accession>
<comment type="caution">
    <text evidence="3">The sequence shown here is derived from an EMBL/GenBank/DDBJ whole genome shotgun (WGS) entry which is preliminary data.</text>
</comment>
<evidence type="ECO:0000256" key="2">
    <source>
        <dbReference type="SAM" id="Phobius"/>
    </source>
</evidence>
<dbReference type="Proteomes" id="UP001303046">
    <property type="component" value="Unassembled WGS sequence"/>
</dbReference>